<dbReference type="OMA" id="WCEHPEW"/>
<dbReference type="EMBL" id="KB308962">
    <property type="protein sequence ID" value="ELT95925.1"/>
    <property type="molecule type" value="Genomic_DNA"/>
</dbReference>
<feature type="transmembrane region" description="Helical" evidence="13">
    <location>
        <begin position="142"/>
        <end position="164"/>
    </location>
</feature>
<dbReference type="STRING" id="283909.R7TY87"/>
<feature type="transmembrane region" description="Helical" evidence="13">
    <location>
        <begin position="194"/>
        <end position="215"/>
    </location>
</feature>
<evidence type="ECO:0000259" key="14">
    <source>
        <dbReference type="SMART" id="SM00014"/>
    </source>
</evidence>
<organism evidence="15">
    <name type="scientific">Capitella teleta</name>
    <name type="common">Polychaete worm</name>
    <dbReference type="NCBI Taxonomy" id="283909"/>
    <lineage>
        <taxon>Eukaryota</taxon>
        <taxon>Metazoa</taxon>
        <taxon>Spiralia</taxon>
        <taxon>Lophotrochozoa</taxon>
        <taxon>Annelida</taxon>
        <taxon>Polychaeta</taxon>
        <taxon>Sedentaria</taxon>
        <taxon>Scolecida</taxon>
        <taxon>Capitellidae</taxon>
        <taxon>Capitella</taxon>
    </lineage>
</organism>
<reference evidence="15 17" key="2">
    <citation type="journal article" date="2013" name="Nature">
        <title>Insights into bilaterian evolution from three spiralian genomes.</title>
        <authorList>
            <person name="Simakov O."/>
            <person name="Marletaz F."/>
            <person name="Cho S.J."/>
            <person name="Edsinger-Gonzales E."/>
            <person name="Havlak P."/>
            <person name="Hellsten U."/>
            <person name="Kuo D.H."/>
            <person name="Larsson T."/>
            <person name="Lv J."/>
            <person name="Arendt D."/>
            <person name="Savage R."/>
            <person name="Osoegawa K."/>
            <person name="de Jong P."/>
            <person name="Grimwood J."/>
            <person name="Chapman J.A."/>
            <person name="Shapiro H."/>
            <person name="Aerts A."/>
            <person name="Otillar R.P."/>
            <person name="Terry A.Y."/>
            <person name="Boore J.L."/>
            <person name="Grigoriev I.V."/>
            <person name="Lindberg D.R."/>
            <person name="Seaver E.C."/>
            <person name="Weisblat D.A."/>
            <person name="Putnam N.H."/>
            <person name="Rokhsar D.S."/>
        </authorList>
    </citation>
    <scope>NUCLEOTIDE SEQUENCE</scope>
    <source>
        <strain evidence="15 17">I ESC-2004</strain>
    </source>
</reference>
<evidence type="ECO:0000256" key="11">
    <source>
        <dbReference type="PIRSR" id="PIRSR000905-1"/>
    </source>
</evidence>
<evidence type="ECO:0000256" key="2">
    <source>
        <dbReference type="ARBA" id="ARBA00004742"/>
    </source>
</evidence>
<evidence type="ECO:0000256" key="12">
    <source>
        <dbReference type="PIRSR" id="PIRSR000905-2"/>
    </source>
</evidence>
<feature type="active site" description="Nucleophile" evidence="11">
    <location>
        <position position="165"/>
    </location>
</feature>
<dbReference type="GO" id="GO:0051156">
    <property type="term" value="P:glucose 6-phosphate metabolic process"/>
    <property type="evidence" value="ECO:0007669"/>
    <property type="project" value="TreeGrafter"/>
</dbReference>
<dbReference type="GO" id="GO:0005789">
    <property type="term" value="C:endoplasmic reticulum membrane"/>
    <property type="evidence" value="ECO:0007669"/>
    <property type="project" value="UniProtKB-SubCell"/>
</dbReference>
<feature type="binding site" evidence="12">
    <location>
        <position position="79"/>
    </location>
    <ligand>
        <name>substrate</name>
    </ligand>
</feature>
<feature type="transmembrane region" description="Helical" evidence="13">
    <location>
        <begin position="272"/>
        <end position="301"/>
    </location>
</feature>
<dbReference type="PANTHER" id="PTHR12591">
    <property type="entry name" value="GLUCOSE-6-PHOSPHATASE"/>
    <property type="match status" value="1"/>
</dbReference>
<dbReference type="SUPFAM" id="SSF48317">
    <property type="entry name" value="Acid phosphatase/Vanadium-dependent haloperoxidase"/>
    <property type="match status" value="1"/>
</dbReference>
<keyword evidence="5" id="KW-0312">Gluconeogenesis</keyword>
<evidence type="ECO:0000256" key="6">
    <source>
        <dbReference type="ARBA" id="ARBA00022692"/>
    </source>
</evidence>
<dbReference type="PIRSF" id="PIRSF000905">
    <property type="entry name" value="Glucose-6-phosphatase"/>
    <property type="match status" value="1"/>
</dbReference>
<evidence type="ECO:0000256" key="13">
    <source>
        <dbReference type="SAM" id="Phobius"/>
    </source>
</evidence>
<gene>
    <name evidence="15" type="ORF">CAPTEDRAFT_186644</name>
</gene>
<feature type="active site" description="Proton donor" evidence="11">
    <location>
        <position position="115"/>
    </location>
</feature>
<dbReference type="Gene3D" id="1.20.144.10">
    <property type="entry name" value="Phosphatidic acid phosphatase type 2/haloperoxidase"/>
    <property type="match status" value="1"/>
</dbReference>
<dbReference type="GO" id="GO:0004346">
    <property type="term" value="F:glucose-6-phosphatase activity"/>
    <property type="evidence" value="ECO:0007669"/>
    <property type="project" value="UniProtKB-EC"/>
</dbReference>
<feature type="transmembrane region" description="Helical" evidence="13">
    <location>
        <begin position="170"/>
        <end position="187"/>
    </location>
</feature>
<dbReference type="EC" id="3.1.3.9" evidence="4"/>
<dbReference type="InterPro" id="IPR000326">
    <property type="entry name" value="PAP2/HPO"/>
</dbReference>
<proteinExistence type="inferred from homology"/>
<evidence type="ECO:0000256" key="4">
    <source>
        <dbReference type="ARBA" id="ARBA00012634"/>
    </source>
</evidence>
<keyword evidence="7" id="KW-0378">Hydrolase</keyword>
<reference evidence="17" key="1">
    <citation type="submission" date="2012-12" db="EMBL/GenBank/DDBJ databases">
        <authorList>
            <person name="Hellsten U."/>
            <person name="Grimwood J."/>
            <person name="Chapman J.A."/>
            <person name="Shapiro H."/>
            <person name="Aerts A."/>
            <person name="Otillar R.P."/>
            <person name="Terry A.Y."/>
            <person name="Boore J.L."/>
            <person name="Simakov O."/>
            <person name="Marletaz F."/>
            <person name="Cho S.-J."/>
            <person name="Edsinger-Gonzales E."/>
            <person name="Havlak P."/>
            <person name="Kuo D.-H."/>
            <person name="Larsson T."/>
            <person name="Lv J."/>
            <person name="Arendt D."/>
            <person name="Savage R."/>
            <person name="Osoegawa K."/>
            <person name="de Jong P."/>
            <person name="Lindberg D.R."/>
            <person name="Seaver E.C."/>
            <person name="Weisblat D.A."/>
            <person name="Putnam N.H."/>
            <person name="Grigoriev I.V."/>
            <person name="Rokhsar D.S."/>
        </authorList>
    </citation>
    <scope>NUCLEOTIDE SEQUENCE</scope>
    <source>
        <strain evidence="17">I ESC-2004</strain>
    </source>
</reference>
<dbReference type="GO" id="GO:0006094">
    <property type="term" value="P:gluconeogenesis"/>
    <property type="evidence" value="ECO:0007669"/>
    <property type="project" value="UniProtKB-UniPathway"/>
</dbReference>
<feature type="binding site" evidence="12">
    <location>
        <position position="159"/>
    </location>
    <ligand>
        <name>substrate</name>
    </ligand>
</feature>
<dbReference type="EMBL" id="AMQN01002338">
    <property type="status" value="NOT_ANNOTATED_CDS"/>
    <property type="molecule type" value="Genomic_DNA"/>
</dbReference>
<dbReference type="InterPro" id="IPR036938">
    <property type="entry name" value="PAP2/HPO_sf"/>
</dbReference>
<evidence type="ECO:0000256" key="3">
    <source>
        <dbReference type="ARBA" id="ARBA00009266"/>
    </source>
</evidence>
<dbReference type="OrthoDB" id="6416209at2759"/>
<evidence type="ECO:0000256" key="8">
    <source>
        <dbReference type="ARBA" id="ARBA00022824"/>
    </source>
</evidence>
<reference evidence="16" key="3">
    <citation type="submission" date="2015-06" db="UniProtKB">
        <authorList>
            <consortium name="EnsemblMetazoa"/>
        </authorList>
    </citation>
    <scope>IDENTIFICATION</scope>
</reference>
<comment type="subcellular location">
    <subcellularLocation>
        <location evidence="1">Endoplasmic reticulum membrane</location>
        <topology evidence="1">Multi-pass membrane protein</topology>
    </subcellularLocation>
</comment>
<comment type="pathway">
    <text evidence="2">Carbohydrate biosynthesis; gluconeogenesis.</text>
</comment>
<dbReference type="Pfam" id="PF01569">
    <property type="entry name" value="PAP2"/>
    <property type="match status" value="1"/>
</dbReference>
<keyword evidence="17" id="KW-1185">Reference proteome</keyword>
<evidence type="ECO:0000313" key="17">
    <source>
        <dbReference type="Proteomes" id="UP000014760"/>
    </source>
</evidence>
<keyword evidence="6 13" id="KW-0812">Transmembrane</keyword>
<accession>R7TY87</accession>
<dbReference type="InterPro" id="IPR016275">
    <property type="entry name" value="Glucose-6-phosphatase"/>
</dbReference>
<name>R7TY87_CAPTE</name>
<evidence type="ECO:0000256" key="1">
    <source>
        <dbReference type="ARBA" id="ARBA00004477"/>
    </source>
</evidence>
<dbReference type="SMART" id="SM00014">
    <property type="entry name" value="acidPPc"/>
    <property type="match status" value="1"/>
</dbReference>
<evidence type="ECO:0000313" key="16">
    <source>
        <dbReference type="EnsemblMetazoa" id="CapteP186644"/>
    </source>
</evidence>
<dbReference type="AlphaFoldDB" id="R7TY87"/>
<dbReference type="PANTHER" id="PTHR12591:SF0">
    <property type="entry name" value="FI19814P1"/>
    <property type="match status" value="1"/>
</dbReference>
<dbReference type="EnsemblMetazoa" id="CapteT186644">
    <property type="protein sequence ID" value="CapteP186644"/>
    <property type="gene ID" value="CapteG186644"/>
</dbReference>
<keyword evidence="8" id="KW-0256">Endoplasmic reticulum</keyword>
<keyword evidence="9 13" id="KW-1133">Transmembrane helix</keyword>
<evidence type="ECO:0000313" key="15">
    <source>
        <dbReference type="EMBL" id="ELT95925.1"/>
    </source>
</evidence>
<dbReference type="HOGENOM" id="CLU_052517_0_0_1"/>
<dbReference type="Proteomes" id="UP000014760">
    <property type="component" value="Unassembled WGS sequence"/>
</dbReference>
<evidence type="ECO:0000256" key="5">
    <source>
        <dbReference type="ARBA" id="ARBA00022432"/>
    </source>
</evidence>
<feature type="domain" description="Phosphatidic acid phosphatase type 2/haloperoxidase" evidence="14">
    <location>
        <begin position="53"/>
        <end position="185"/>
    </location>
</feature>
<keyword evidence="10 13" id="KW-0472">Membrane</keyword>
<protein>
    <recommendedName>
        <fullName evidence="4">glucose-6-phosphatase</fullName>
        <ecNumber evidence="4">3.1.3.9</ecNumber>
    </recommendedName>
</protein>
<evidence type="ECO:0000256" key="7">
    <source>
        <dbReference type="ARBA" id="ARBA00022801"/>
    </source>
</evidence>
<comment type="similarity">
    <text evidence="3">Belongs to the glucose-6-phosphatase family.</text>
</comment>
<dbReference type="UniPathway" id="UPA00138"/>
<sequence length="308" mass="35090">MDELHLKGIELILWTQRIFQDHSDVMLVLSHLGDPRNAFLVFFPLMYFCNYSAGIKTLWVAAVTEWINAILKWFLFGHRPYWWIHETSLYTDGQRPDLQQFPLTCETGPGSPSGHAMVSSAVLATMIIHHQSMKHSKRCTNILLWACFVIVMFLIGLSRCFISTHFPHQVVAGTLSGITIALICDRLPLLTASFGWYLVVSVTFLLSGPVLYFAVETFGADPMWSLHSALQWCANRKWVHLDTTLFFSMTRDSAALLARVLEEVKIPSQDPVLFYTMAFLKFFSLPIFVMTVIPSFLALIFSKNDKQS</sequence>
<evidence type="ECO:0000256" key="10">
    <source>
        <dbReference type="ARBA" id="ARBA00023136"/>
    </source>
</evidence>
<evidence type="ECO:0000256" key="9">
    <source>
        <dbReference type="ARBA" id="ARBA00022989"/>
    </source>
</evidence>